<dbReference type="GO" id="GO:0046872">
    <property type="term" value="F:metal ion binding"/>
    <property type="evidence" value="ECO:0007669"/>
    <property type="project" value="InterPro"/>
</dbReference>
<dbReference type="GO" id="GO:0016485">
    <property type="term" value="P:protein processing"/>
    <property type="evidence" value="ECO:0007669"/>
    <property type="project" value="TreeGrafter"/>
</dbReference>
<dbReference type="Pfam" id="PF08367">
    <property type="entry name" value="M16C_assoc"/>
    <property type="match status" value="1"/>
</dbReference>
<keyword evidence="1" id="KW-0175">Coiled coil</keyword>
<sequence>MQTMISEQYEVVKVEKLADINSKGYLLKHKKSGARIQIISNDDENKTFYICFRTPPENSCGTTHIIEHSVLCGSEKFPAKDPFVELVKGSLNTFLNAMTYSDKTVYPVASCNDKDFQNLCDVYLDAVLNPNISKRPEIFKQEGWHYELNSKDEPLAVTGVVYNEMKGAFSSPEGVLDREILNSLFPDTAYCYESGGNPEEIPNLTYEMFLDYYKKYYHPSNSYIYLYGDMDINEKLEWLDKEYLSKYDMTEIDSEVKIQKAFSQTREVVKEYSISQDENENDNTFLSYNKVIDYNSDRELELAFSILEYALVSSPGAVIKKALLDAKIGKDIIGSFENGIIQPYFSIVAKNSEESKKEEFIRIIEDVLKDQIKNGINKKALLAGINITEFSYREGDFGNFPKGLIYGLNNLETWLYDDNQAFERVCEGKLFDSLRQKIDSGYFEKIVEKYILNNNHSSIVIVKPVKGLTAKNDALFSEKLATYKATLSDEELERLVEDTKALKKYQEEPSTKEELESIPMLSIDDIKKEINPLNNVELNIENTKVLWHDMFSNKINYIKFLFNAGNIKTQHIPYLSILKNILCSVDTKNHDYSQLSNDIHINTGGIGCAINIFSDVKQKDDFSVYFDFKTKVLYEKTDFAIKTIAEIISGSKFDNKKRIYEIIAEIKSHLQTSLLASGHIYAIERASSYYSKTMKFHELISGIEYYRLIDDLEKNFDDRYDELVSILNELIVTIFRKENLMVSITCDEEGLNIFKENYNELLSSLFTENVENQGFELDCQKKNEGFKSSSKVSYVVRCGNFRNSGFDYTGSLRVLKVILSYDYLWLNIRVKGGAYGCMSGFSRTGDIYFATYRDPNIKESNEIFDKMPEYLEKFDVDERDMTKYIIGAISSLDTPLNPCAKGERSFGSYMMNISEEDLQAERNQVLNTKKEDIRNLKEMIEKALLENYLCVVGNEEKIEKEKDLFDNVLNLM</sequence>
<dbReference type="InterPro" id="IPR011249">
    <property type="entry name" value="Metalloenz_LuxS/M16"/>
</dbReference>
<organism evidence="3 4">
    <name type="scientific">Acetitomaculum ruminis DSM 5522</name>
    <dbReference type="NCBI Taxonomy" id="1120918"/>
    <lineage>
        <taxon>Bacteria</taxon>
        <taxon>Bacillati</taxon>
        <taxon>Bacillota</taxon>
        <taxon>Clostridia</taxon>
        <taxon>Lachnospirales</taxon>
        <taxon>Lachnospiraceae</taxon>
        <taxon>Acetitomaculum</taxon>
    </lineage>
</organism>
<dbReference type="RefSeq" id="WP_092869836.1">
    <property type="nucleotide sequence ID" value="NZ_FOJY01000001.1"/>
</dbReference>
<keyword evidence="4" id="KW-1185">Reference proteome</keyword>
<protein>
    <recommendedName>
        <fullName evidence="2">Peptidase M16C associated domain-containing protein</fullName>
    </recommendedName>
</protein>
<dbReference type="OrthoDB" id="9762027at2"/>
<name>A0A1I0V259_9FIRM</name>
<dbReference type="InterPro" id="IPR011765">
    <property type="entry name" value="Pept_M16_N"/>
</dbReference>
<dbReference type="Pfam" id="PF22516">
    <property type="entry name" value="PreP_C"/>
    <property type="match status" value="1"/>
</dbReference>
<dbReference type="PANTHER" id="PTHR43016:SF13">
    <property type="entry name" value="PRESEQUENCE PROTEASE, MITOCHONDRIAL"/>
    <property type="match status" value="1"/>
</dbReference>
<dbReference type="InterPro" id="IPR013578">
    <property type="entry name" value="Peptidase_M16C_assoc"/>
</dbReference>
<dbReference type="InterPro" id="IPR007863">
    <property type="entry name" value="Peptidase_M16_C"/>
</dbReference>
<feature type="domain" description="Peptidase M16C associated" evidence="2">
    <location>
        <begin position="462"/>
        <end position="712"/>
    </location>
</feature>
<dbReference type="Proteomes" id="UP000198838">
    <property type="component" value="Unassembled WGS sequence"/>
</dbReference>
<reference evidence="3 4" key="1">
    <citation type="submission" date="2016-10" db="EMBL/GenBank/DDBJ databases">
        <authorList>
            <person name="de Groot N.N."/>
        </authorList>
    </citation>
    <scope>NUCLEOTIDE SEQUENCE [LARGE SCALE GENOMIC DNA]</scope>
    <source>
        <strain evidence="3 4">DSM 5522</strain>
    </source>
</reference>
<evidence type="ECO:0000259" key="2">
    <source>
        <dbReference type="SMART" id="SM01264"/>
    </source>
</evidence>
<dbReference type="STRING" id="1120918.SAMN05216249_101118"/>
<dbReference type="Pfam" id="PF00675">
    <property type="entry name" value="Peptidase_M16"/>
    <property type="match status" value="1"/>
</dbReference>
<evidence type="ECO:0000313" key="4">
    <source>
        <dbReference type="Proteomes" id="UP000198838"/>
    </source>
</evidence>
<dbReference type="GO" id="GO:0004222">
    <property type="term" value="F:metalloendopeptidase activity"/>
    <property type="evidence" value="ECO:0007669"/>
    <property type="project" value="TreeGrafter"/>
</dbReference>
<feature type="coiled-coil region" evidence="1">
    <location>
        <begin position="911"/>
        <end position="946"/>
    </location>
</feature>
<evidence type="ECO:0000256" key="1">
    <source>
        <dbReference type="SAM" id="Coils"/>
    </source>
</evidence>
<dbReference type="Pfam" id="PF05193">
    <property type="entry name" value="Peptidase_M16_C"/>
    <property type="match status" value="1"/>
</dbReference>
<evidence type="ECO:0000313" key="3">
    <source>
        <dbReference type="EMBL" id="SFA70414.1"/>
    </source>
</evidence>
<proteinExistence type="predicted"/>
<dbReference type="Gene3D" id="3.30.830.10">
    <property type="entry name" value="Metalloenzyme, LuxS/M16 peptidase-like"/>
    <property type="match status" value="4"/>
</dbReference>
<dbReference type="AlphaFoldDB" id="A0A1I0V259"/>
<dbReference type="SUPFAM" id="SSF63411">
    <property type="entry name" value="LuxS/MPP-like metallohydrolase"/>
    <property type="match status" value="4"/>
</dbReference>
<gene>
    <name evidence="3" type="ORF">SAMN05216249_101118</name>
</gene>
<dbReference type="InterPro" id="IPR055130">
    <property type="entry name" value="PreP_C"/>
</dbReference>
<dbReference type="EMBL" id="FOJY01000001">
    <property type="protein sequence ID" value="SFA70414.1"/>
    <property type="molecule type" value="Genomic_DNA"/>
</dbReference>
<dbReference type="SMART" id="SM01264">
    <property type="entry name" value="M16C_associated"/>
    <property type="match status" value="1"/>
</dbReference>
<accession>A0A1I0V259</accession>
<dbReference type="PANTHER" id="PTHR43016">
    <property type="entry name" value="PRESEQUENCE PROTEASE"/>
    <property type="match status" value="1"/>
</dbReference>
<dbReference type="FunFam" id="3.30.830.10:FF:000034">
    <property type="entry name" value="presequence protease 1, chloroplastic/mitochondrial"/>
    <property type="match status" value="1"/>
</dbReference>